<gene>
    <name evidence="6" type="ORF">UTRI_02190_B</name>
</gene>
<evidence type="ECO:0000313" key="6">
    <source>
        <dbReference type="EMBL" id="SPO22180.1"/>
    </source>
</evidence>
<sequence>MPLNGSCLCGNVKITVKDGGLPLKPIVCRCTNCQQTAGSPFSLVAILPEDQVEIHGETKAFKDNTTESGNASYRRFCGECGAPVQTVAPARAGSAIIKMGLFAKSDAWGKDIDTPVAQIYTRNKKEWEPLIDGVAAAEGMPPM</sequence>
<accession>A0A5C3DWZ1</accession>
<reference evidence="6 7" key="1">
    <citation type="submission" date="2018-03" db="EMBL/GenBank/DDBJ databases">
        <authorList>
            <person name="Guldener U."/>
        </authorList>
    </citation>
    <scope>NUCLEOTIDE SEQUENCE [LARGE SCALE GENOMIC DNA]</scope>
    <source>
        <strain evidence="6 7">NBRC100155</strain>
    </source>
</reference>
<dbReference type="PROSITE" id="PS51891">
    <property type="entry name" value="CENP_V_GFA"/>
    <property type="match status" value="1"/>
</dbReference>
<evidence type="ECO:0000259" key="5">
    <source>
        <dbReference type="PROSITE" id="PS51891"/>
    </source>
</evidence>
<keyword evidence="3" id="KW-0862">Zinc</keyword>
<dbReference type="Proteomes" id="UP000324022">
    <property type="component" value="Unassembled WGS sequence"/>
</dbReference>
<dbReference type="GO" id="GO:0016846">
    <property type="term" value="F:carbon-sulfur lyase activity"/>
    <property type="evidence" value="ECO:0007669"/>
    <property type="project" value="InterPro"/>
</dbReference>
<keyword evidence="4" id="KW-0456">Lyase</keyword>
<dbReference type="Gene3D" id="3.90.1590.10">
    <property type="entry name" value="glutathione-dependent formaldehyde- activating enzyme (gfa)"/>
    <property type="match status" value="1"/>
</dbReference>
<dbReference type="EMBL" id="OOIN01000003">
    <property type="protein sequence ID" value="SPO22180.1"/>
    <property type="molecule type" value="Genomic_DNA"/>
</dbReference>
<dbReference type="PANTHER" id="PTHR33337:SF40">
    <property type="entry name" value="CENP-V_GFA DOMAIN-CONTAINING PROTEIN-RELATED"/>
    <property type="match status" value="1"/>
</dbReference>
<evidence type="ECO:0000256" key="1">
    <source>
        <dbReference type="ARBA" id="ARBA00005495"/>
    </source>
</evidence>
<organism evidence="6 7">
    <name type="scientific">Ustilago trichophora</name>
    <dbReference type="NCBI Taxonomy" id="86804"/>
    <lineage>
        <taxon>Eukaryota</taxon>
        <taxon>Fungi</taxon>
        <taxon>Dikarya</taxon>
        <taxon>Basidiomycota</taxon>
        <taxon>Ustilaginomycotina</taxon>
        <taxon>Ustilaginomycetes</taxon>
        <taxon>Ustilaginales</taxon>
        <taxon>Ustilaginaceae</taxon>
        <taxon>Ustilago</taxon>
    </lineage>
</organism>
<dbReference type="InterPro" id="IPR006913">
    <property type="entry name" value="CENP-V/GFA"/>
</dbReference>
<evidence type="ECO:0000313" key="7">
    <source>
        <dbReference type="Proteomes" id="UP000324022"/>
    </source>
</evidence>
<comment type="similarity">
    <text evidence="1">Belongs to the Gfa family.</text>
</comment>
<dbReference type="OrthoDB" id="428768at2759"/>
<name>A0A5C3DWZ1_9BASI</name>
<dbReference type="Pfam" id="PF04828">
    <property type="entry name" value="GFA"/>
    <property type="match status" value="1"/>
</dbReference>
<proteinExistence type="inferred from homology"/>
<dbReference type="GO" id="GO:0046872">
    <property type="term" value="F:metal ion binding"/>
    <property type="evidence" value="ECO:0007669"/>
    <property type="project" value="UniProtKB-KW"/>
</dbReference>
<dbReference type="InterPro" id="IPR011057">
    <property type="entry name" value="Mss4-like_sf"/>
</dbReference>
<feature type="domain" description="CENP-V/GFA" evidence="5">
    <location>
        <begin position="3"/>
        <end position="128"/>
    </location>
</feature>
<dbReference type="SUPFAM" id="SSF51316">
    <property type="entry name" value="Mss4-like"/>
    <property type="match status" value="1"/>
</dbReference>
<evidence type="ECO:0000256" key="3">
    <source>
        <dbReference type="ARBA" id="ARBA00022833"/>
    </source>
</evidence>
<keyword evidence="7" id="KW-1185">Reference proteome</keyword>
<dbReference type="PANTHER" id="PTHR33337">
    <property type="entry name" value="GFA DOMAIN-CONTAINING PROTEIN"/>
    <property type="match status" value="1"/>
</dbReference>
<dbReference type="AlphaFoldDB" id="A0A5C3DWZ1"/>
<evidence type="ECO:0000256" key="2">
    <source>
        <dbReference type="ARBA" id="ARBA00022723"/>
    </source>
</evidence>
<evidence type="ECO:0000256" key="4">
    <source>
        <dbReference type="ARBA" id="ARBA00023239"/>
    </source>
</evidence>
<keyword evidence="2" id="KW-0479">Metal-binding</keyword>
<protein>
    <recommendedName>
        <fullName evidence="5">CENP-V/GFA domain-containing protein</fullName>
    </recommendedName>
</protein>